<dbReference type="RefSeq" id="XP_024667250.1">
    <property type="nucleotide sequence ID" value="XM_024814629.1"/>
</dbReference>
<organism evidence="1 2">
    <name type="scientific">Aspergillus candidus</name>
    <dbReference type="NCBI Taxonomy" id="41067"/>
    <lineage>
        <taxon>Eukaryota</taxon>
        <taxon>Fungi</taxon>
        <taxon>Dikarya</taxon>
        <taxon>Ascomycota</taxon>
        <taxon>Pezizomycotina</taxon>
        <taxon>Eurotiomycetes</taxon>
        <taxon>Eurotiomycetidae</taxon>
        <taxon>Eurotiales</taxon>
        <taxon>Aspergillaceae</taxon>
        <taxon>Aspergillus</taxon>
        <taxon>Aspergillus subgen. Circumdati</taxon>
    </lineage>
</organism>
<dbReference type="Proteomes" id="UP000234585">
    <property type="component" value="Unassembled WGS sequence"/>
</dbReference>
<accession>A0A2I2EXY6</accession>
<gene>
    <name evidence="1" type="ORF">BDW47DRAFT_114318</name>
</gene>
<evidence type="ECO:0000313" key="1">
    <source>
        <dbReference type="EMBL" id="PLB33238.1"/>
    </source>
</evidence>
<dbReference type="GeneID" id="36521789"/>
<dbReference type="EMBL" id="KZ559217">
    <property type="protein sequence ID" value="PLB33238.1"/>
    <property type="molecule type" value="Genomic_DNA"/>
</dbReference>
<proteinExistence type="predicted"/>
<protein>
    <submittedName>
        <fullName evidence="1">Uncharacterized protein</fullName>
    </submittedName>
</protein>
<sequence length="154" mass="16618">MTEARPGLLAGNLKMPRAQDHTEHRVEIRVVLQNTTGYRWLGSNLSLVTVFPHLTPQAVKLGDAMHIRAIVAQGSLSLSHSRPGMCVTPQVPESGALLLTESSEEGISGDMKHRPRLGPSRRIPALQPVPGLATWACPPPPLPSFYSVLLLLPG</sequence>
<evidence type="ECO:0000313" key="2">
    <source>
        <dbReference type="Proteomes" id="UP000234585"/>
    </source>
</evidence>
<reference evidence="1 2" key="1">
    <citation type="submission" date="2017-12" db="EMBL/GenBank/DDBJ databases">
        <authorList>
            <consortium name="DOE Joint Genome Institute"/>
            <person name="Haridas S."/>
            <person name="Kjaerbolling I."/>
            <person name="Vesth T.C."/>
            <person name="Frisvad J.C."/>
            <person name="Nybo J.L."/>
            <person name="Theobald S."/>
            <person name="Kuo A."/>
            <person name="Bowyer P."/>
            <person name="Matsuda Y."/>
            <person name="Mondo S."/>
            <person name="Lyhne E.K."/>
            <person name="Kogle M.E."/>
            <person name="Clum A."/>
            <person name="Lipzen A."/>
            <person name="Salamov A."/>
            <person name="Ngan C.Y."/>
            <person name="Daum C."/>
            <person name="Chiniquy J."/>
            <person name="Barry K."/>
            <person name="LaButti K."/>
            <person name="Simmons B.A."/>
            <person name="Magnuson J.K."/>
            <person name="Mortensen U.H."/>
            <person name="Larsen T.O."/>
            <person name="Grigoriev I.V."/>
            <person name="Baker S.E."/>
            <person name="Andersen M.R."/>
            <person name="Nordberg H.P."/>
            <person name="Cantor M.N."/>
            <person name="Hua S.X."/>
        </authorList>
    </citation>
    <scope>NUCLEOTIDE SEQUENCE [LARGE SCALE GENOMIC DNA]</scope>
    <source>
        <strain evidence="1 2">CBS 102.13</strain>
    </source>
</reference>
<dbReference type="AlphaFoldDB" id="A0A2I2EXY6"/>
<name>A0A2I2EXY6_ASPCN</name>
<keyword evidence="2" id="KW-1185">Reference proteome</keyword>